<name>A0ABR0FYJ1_9PEZI</name>
<dbReference type="RefSeq" id="XP_062737545.1">
    <property type="nucleotide sequence ID" value="XM_062871938.1"/>
</dbReference>
<gene>
    <name evidence="1" type="ORF">QC761_0012470</name>
</gene>
<evidence type="ECO:0000313" key="2">
    <source>
        <dbReference type="Proteomes" id="UP001322138"/>
    </source>
</evidence>
<dbReference type="Proteomes" id="UP001322138">
    <property type="component" value="Unassembled WGS sequence"/>
</dbReference>
<reference evidence="1 2" key="1">
    <citation type="journal article" date="2023" name="bioRxiv">
        <title>High-quality genome assemblies of four members of thePodospora anserinaspecies complex.</title>
        <authorList>
            <person name="Ament-Velasquez S.L."/>
            <person name="Vogan A.A."/>
            <person name="Wallerman O."/>
            <person name="Hartmann F."/>
            <person name="Gautier V."/>
            <person name="Silar P."/>
            <person name="Giraud T."/>
            <person name="Johannesson H."/>
        </authorList>
    </citation>
    <scope>NUCLEOTIDE SEQUENCE [LARGE SCALE GENOMIC DNA]</scope>
    <source>
        <strain evidence="1 2">CBS 112042</strain>
    </source>
</reference>
<dbReference type="GeneID" id="87891010"/>
<accession>A0ABR0FYJ1</accession>
<sequence length="108" mass="12166">MRLTPSLSVPPSCVPLERTGSGVLPFPLKPRPCAFPCLCLSSLAVPEKLFPIRGVFFWGWIRQLVKSLCQRLPIRQTRLELQDASTESFNIPQVLYFISLTTTIVYSV</sequence>
<proteinExistence type="predicted"/>
<dbReference type="EMBL" id="JAFFGZ010000001">
    <property type="protein sequence ID" value="KAK4648569.1"/>
    <property type="molecule type" value="Genomic_DNA"/>
</dbReference>
<protein>
    <submittedName>
        <fullName evidence="1">Uncharacterized protein</fullName>
    </submittedName>
</protein>
<organism evidence="1 2">
    <name type="scientific">Podospora bellae-mahoneyi</name>
    <dbReference type="NCBI Taxonomy" id="2093777"/>
    <lineage>
        <taxon>Eukaryota</taxon>
        <taxon>Fungi</taxon>
        <taxon>Dikarya</taxon>
        <taxon>Ascomycota</taxon>
        <taxon>Pezizomycotina</taxon>
        <taxon>Sordariomycetes</taxon>
        <taxon>Sordariomycetidae</taxon>
        <taxon>Sordariales</taxon>
        <taxon>Podosporaceae</taxon>
        <taxon>Podospora</taxon>
    </lineage>
</organism>
<keyword evidence="2" id="KW-1185">Reference proteome</keyword>
<comment type="caution">
    <text evidence="1">The sequence shown here is derived from an EMBL/GenBank/DDBJ whole genome shotgun (WGS) entry which is preliminary data.</text>
</comment>
<evidence type="ECO:0000313" key="1">
    <source>
        <dbReference type="EMBL" id="KAK4648569.1"/>
    </source>
</evidence>